<keyword evidence="1" id="KW-0472">Membrane</keyword>
<dbReference type="EMBL" id="JAQIZT010000007">
    <property type="protein sequence ID" value="KAJ6990102.1"/>
    <property type="molecule type" value="Genomic_DNA"/>
</dbReference>
<reference evidence="2" key="1">
    <citation type="journal article" date="2023" name="Mol. Ecol. Resour.">
        <title>Chromosome-level genome assembly of a triploid poplar Populus alba 'Berolinensis'.</title>
        <authorList>
            <person name="Chen S."/>
            <person name="Yu Y."/>
            <person name="Wang X."/>
            <person name="Wang S."/>
            <person name="Zhang T."/>
            <person name="Zhou Y."/>
            <person name="He R."/>
            <person name="Meng N."/>
            <person name="Wang Y."/>
            <person name="Liu W."/>
            <person name="Liu Z."/>
            <person name="Liu J."/>
            <person name="Guo Q."/>
            <person name="Huang H."/>
            <person name="Sederoff R.R."/>
            <person name="Wang G."/>
            <person name="Qu G."/>
            <person name="Chen S."/>
        </authorList>
    </citation>
    <scope>NUCLEOTIDE SEQUENCE</scope>
    <source>
        <strain evidence="2">SC-2020</strain>
    </source>
</reference>
<dbReference type="AlphaFoldDB" id="A0AAD6QGT7"/>
<keyword evidence="3" id="KW-1185">Reference proteome</keyword>
<feature type="transmembrane region" description="Helical" evidence="1">
    <location>
        <begin position="34"/>
        <end position="54"/>
    </location>
</feature>
<dbReference type="Proteomes" id="UP001164929">
    <property type="component" value="Chromosome 7"/>
</dbReference>
<proteinExistence type="predicted"/>
<evidence type="ECO:0000313" key="3">
    <source>
        <dbReference type="Proteomes" id="UP001164929"/>
    </source>
</evidence>
<name>A0AAD6QGT7_9ROSI</name>
<protein>
    <submittedName>
        <fullName evidence="2">Uncharacterized protein</fullName>
    </submittedName>
</protein>
<keyword evidence="1" id="KW-1133">Transmembrane helix</keyword>
<accession>A0AAD6QGT7</accession>
<keyword evidence="1" id="KW-0812">Transmembrane</keyword>
<evidence type="ECO:0000313" key="2">
    <source>
        <dbReference type="EMBL" id="KAJ6990102.1"/>
    </source>
</evidence>
<organism evidence="2 3">
    <name type="scientific">Populus alba x Populus x berolinensis</name>
    <dbReference type="NCBI Taxonomy" id="444605"/>
    <lineage>
        <taxon>Eukaryota</taxon>
        <taxon>Viridiplantae</taxon>
        <taxon>Streptophyta</taxon>
        <taxon>Embryophyta</taxon>
        <taxon>Tracheophyta</taxon>
        <taxon>Spermatophyta</taxon>
        <taxon>Magnoliopsida</taxon>
        <taxon>eudicotyledons</taxon>
        <taxon>Gunneridae</taxon>
        <taxon>Pentapetalae</taxon>
        <taxon>rosids</taxon>
        <taxon>fabids</taxon>
        <taxon>Malpighiales</taxon>
        <taxon>Salicaceae</taxon>
        <taxon>Saliceae</taxon>
        <taxon>Populus</taxon>
    </lineage>
</organism>
<sequence>MRVVAKKRYGSREPSVWAFELAQQGFERMPSMKVAHGLLWIVDMFCLTLVLEMLPIGNQIRKELLELEPYSSWLYFQKLQESLELWYVALRASASDMVPKDVQNPCDTKNQLHHGCHVWVCYLGMTMVPQHFLFSRRSSWSAAAKTN</sequence>
<comment type="caution">
    <text evidence="2">The sequence shown here is derived from an EMBL/GenBank/DDBJ whole genome shotgun (WGS) entry which is preliminary data.</text>
</comment>
<evidence type="ECO:0000256" key="1">
    <source>
        <dbReference type="SAM" id="Phobius"/>
    </source>
</evidence>
<gene>
    <name evidence="2" type="ORF">NC653_018587</name>
</gene>